<keyword evidence="1" id="KW-0496">Mitochondrion</keyword>
<reference evidence="1" key="2">
    <citation type="journal article" date="2006" name="Curr. Genet.">
        <title>Complete mitochondrial genomes of the three brown algae (Heterokonta: Phaeophyceae) Dictyota dichotoma, Fucus vesiculosus and Desmarestia viridis.</title>
        <authorList>
            <person name="Oudot-Le Secq M.P."/>
            <person name="Loiseaux-de Goer S."/>
            <person name="Stam W.T."/>
            <person name="Olsen J.L."/>
        </authorList>
    </citation>
    <scope>NUCLEOTIDE SEQUENCE</scope>
</reference>
<geneLocation type="mitochondrion" evidence="1"/>
<dbReference type="RefSeq" id="YP_448659.1">
    <property type="nucleotide sequence ID" value="NC_007684.1"/>
</dbReference>
<dbReference type="GeneID" id="3861000"/>
<evidence type="ECO:0000313" key="1">
    <source>
        <dbReference type="EMBL" id="AAS79045.1"/>
    </source>
</evidence>
<protein>
    <submittedName>
        <fullName evidence="1">Uncharacterized protein orf622</fullName>
    </submittedName>
</protein>
<gene>
    <name evidence="1" type="primary">orf622</name>
</gene>
<sequence>MKSAKNHSKNDLSILYDSCLVFKKYCQLNLWSEEFGEYDKVKHCGTHLYRYISAVTQVRILQCFSPAFLAILRTSPSFTKFMKSGFIKYIDFHFLLFFQYNSFHYSNDSFEEIETFVEEYFEKYSRKVFEEDLLKCLIRSINDIVPQSLQGFMAHRLTFFYKQTSGSNRLLSNSVWSENDILKSREFCSFGSLENKDVNKDFYLFFSSNALISSLVITEVFFNSFFELGNKKYKSLYVKIDPLDIAFTDFLNIVLSDTIYGWGLFFGGYNKNKITPIIFMESFFDKTSYIHNYFYKFDNIEYHSEIIYMISNGYEWCFYVFLDVTSKPRNIPFPFRQNSQISNKSIHTLLEFFVDPFLIEENDIDSPRHKNNILKGDFKSCSLGISSSNFDTLLKIFDDSFNQYSNKRQITFLETSVTVSTKSSGLGSSIENTFLYSDRGLLYIFVNFNKRIRYLDVIPQRFSEEEIFCFINDFNDTFPGCKEIFIETFEDTCLAFEELPIDILKKLLIKTYDYRPIIDKQFVFISFYCLENTVNEWGLYYLEYANVPKKLGKDYTSDPTFFFSKNSIIYRYFYANSKKVSGWESSYLINCGFMWGIHDCNLKITFDKLLEIRPNKVLPVGG</sequence>
<proteinExistence type="predicted"/>
<reference evidence="1" key="1">
    <citation type="submission" date="2003-12" db="EMBL/GenBank/DDBJ databases">
        <authorList>
            <person name="Oudot-Le Secq M.-P."/>
            <person name="Stam W.T."/>
            <person name="Olsen J.L."/>
        </authorList>
    </citation>
    <scope>NUCLEOTIDE SEQUENCE</scope>
</reference>
<dbReference type="AlphaFoldDB" id="Q2TUF1"/>
<accession>Q2TUF1</accession>
<dbReference type="EMBL" id="AY500367">
    <property type="protein sequence ID" value="AAS79045.1"/>
    <property type="molecule type" value="Genomic_DNA"/>
</dbReference>
<organism evidence="1">
    <name type="scientific">Desmarestia viridis</name>
    <dbReference type="NCBI Taxonomy" id="62313"/>
    <lineage>
        <taxon>Eukaryota</taxon>
        <taxon>Sar</taxon>
        <taxon>Stramenopiles</taxon>
        <taxon>Ochrophyta</taxon>
        <taxon>PX clade</taxon>
        <taxon>Phaeophyceae</taxon>
        <taxon>Desmarestiales</taxon>
        <taxon>Desmarestiaceae</taxon>
        <taxon>Desmarestia</taxon>
    </lineage>
</organism>
<name>Q2TUF1_9PHAE</name>